<evidence type="ECO:0000313" key="16">
    <source>
        <dbReference type="EMBL" id="SDZ43005.1"/>
    </source>
</evidence>
<feature type="transmembrane region" description="Helical" evidence="14">
    <location>
        <begin position="130"/>
        <end position="152"/>
    </location>
</feature>
<dbReference type="InterPro" id="IPR036197">
    <property type="entry name" value="NarG-like_sf"/>
</dbReference>
<dbReference type="AlphaFoldDB" id="A0A1H3SZT1"/>
<dbReference type="SUPFAM" id="SSF103501">
    <property type="entry name" value="Respiratory nitrate reductase 1 gamma chain"/>
    <property type="match status" value="1"/>
</dbReference>
<evidence type="ECO:0000256" key="9">
    <source>
        <dbReference type="ARBA" id="ARBA00023002"/>
    </source>
</evidence>
<evidence type="ECO:0000256" key="8">
    <source>
        <dbReference type="ARBA" id="ARBA00022989"/>
    </source>
</evidence>
<dbReference type="GO" id="GO:0042128">
    <property type="term" value="P:nitrate assimilation"/>
    <property type="evidence" value="ECO:0007669"/>
    <property type="project" value="UniProtKB-KW"/>
</dbReference>
<dbReference type="InterPro" id="IPR051936">
    <property type="entry name" value="Heme-iron_electron_transfer"/>
</dbReference>
<organism evidence="16 17">
    <name type="scientific">Evansella caseinilytica</name>
    <dbReference type="NCBI Taxonomy" id="1503961"/>
    <lineage>
        <taxon>Bacteria</taxon>
        <taxon>Bacillati</taxon>
        <taxon>Bacillota</taxon>
        <taxon>Bacilli</taxon>
        <taxon>Bacillales</taxon>
        <taxon>Bacillaceae</taxon>
        <taxon>Evansella</taxon>
    </lineage>
</organism>
<dbReference type="NCBIfam" id="TIGR00351">
    <property type="entry name" value="narI"/>
    <property type="match status" value="1"/>
</dbReference>
<feature type="binding site" description="axial binding residue" evidence="13">
    <location>
        <position position="58"/>
    </location>
    <ligand>
        <name>heme b</name>
        <dbReference type="ChEBI" id="CHEBI:60344"/>
        <label>1</label>
    </ligand>
    <ligandPart>
        <name>Fe</name>
        <dbReference type="ChEBI" id="CHEBI:18248"/>
    </ligandPart>
</feature>
<feature type="transmembrane region" description="Helical" evidence="14">
    <location>
        <begin position="87"/>
        <end position="110"/>
    </location>
</feature>
<feature type="transmembrane region" description="Helical" evidence="14">
    <location>
        <begin position="6"/>
        <end position="28"/>
    </location>
</feature>
<dbReference type="GO" id="GO:0008940">
    <property type="term" value="F:nitrate reductase activity"/>
    <property type="evidence" value="ECO:0007669"/>
    <property type="project" value="InterPro"/>
</dbReference>
<keyword evidence="12 14" id="KW-0472">Membrane</keyword>
<keyword evidence="5 14" id="KW-0812">Transmembrane</keyword>
<evidence type="ECO:0000256" key="4">
    <source>
        <dbReference type="ARBA" id="ARBA00022617"/>
    </source>
</evidence>
<accession>A0A1H3SZT1</accession>
<evidence type="ECO:0000256" key="7">
    <source>
        <dbReference type="ARBA" id="ARBA00022982"/>
    </source>
</evidence>
<dbReference type="GO" id="GO:0005886">
    <property type="term" value="C:plasma membrane"/>
    <property type="evidence" value="ECO:0007669"/>
    <property type="project" value="UniProtKB-SubCell"/>
</dbReference>
<evidence type="ECO:0000256" key="1">
    <source>
        <dbReference type="ARBA" id="ARBA00004651"/>
    </source>
</evidence>
<sequence>MTLTLLDQFLWIVIPYMTLTIFVVGHIYRYQKDQFGWSAGSSQFLESRQLKWGSNLFHFGIILVFFGHVAGLLVPEGVYSTIGITKGLYHLGAVWIGGGAGIITLGGIIILAKRRGGNKRIRRGSSASDIVVLTALIFVIVSGFTNTIGYAVTGGDFDYRTTIGPWLRGILTFRPDAALMVGIPRGFQIHVIASFFLFAYWPFSRLVHVWSLPLEYLKRRYIVYRKLNSENVK</sequence>
<dbReference type="Pfam" id="PF02665">
    <property type="entry name" value="Nitrate_red_gam"/>
    <property type="match status" value="1"/>
</dbReference>
<dbReference type="GO" id="GO:0009325">
    <property type="term" value="C:nitrate reductase complex"/>
    <property type="evidence" value="ECO:0007669"/>
    <property type="project" value="InterPro"/>
</dbReference>
<keyword evidence="6" id="KW-0479">Metal-binding</keyword>
<dbReference type="GO" id="GO:0046872">
    <property type="term" value="F:metal ion binding"/>
    <property type="evidence" value="ECO:0007669"/>
    <property type="project" value="UniProtKB-KW"/>
</dbReference>
<reference evidence="17" key="1">
    <citation type="submission" date="2016-10" db="EMBL/GenBank/DDBJ databases">
        <authorList>
            <person name="Varghese N."/>
            <person name="Submissions S."/>
        </authorList>
    </citation>
    <scope>NUCLEOTIDE SEQUENCE [LARGE SCALE GENOMIC DNA]</scope>
    <source>
        <strain evidence="17">SP</strain>
    </source>
</reference>
<evidence type="ECO:0000256" key="2">
    <source>
        <dbReference type="ARBA" id="ARBA00022448"/>
    </source>
</evidence>
<feature type="domain" description="NarG-like" evidence="15">
    <location>
        <begin position="7"/>
        <end position="226"/>
    </location>
</feature>
<dbReference type="GO" id="GO:0009055">
    <property type="term" value="F:electron transfer activity"/>
    <property type="evidence" value="ECO:0007669"/>
    <property type="project" value="TreeGrafter"/>
</dbReference>
<keyword evidence="17" id="KW-1185">Reference proteome</keyword>
<keyword evidence="4 13" id="KW-0349">Heme</keyword>
<feature type="transmembrane region" description="Helical" evidence="14">
    <location>
        <begin position="189"/>
        <end position="210"/>
    </location>
</feature>
<dbReference type="Gene3D" id="1.20.950.20">
    <property type="entry name" value="Transmembrane di-heme cytochromes, Chain C"/>
    <property type="match status" value="1"/>
</dbReference>
<keyword evidence="3" id="KW-1003">Cell membrane</keyword>
<feature type="transmembrane region" description="Helical" evidence="14">
    <location>
        <begin position="56"/>
        <end position="75"/>
    </location>
</feature>
<feature type="binding site" description="axial binding residue" evidence="13">
    <location>
        <position position="190"/>
    </location>
    <ligand>
        <name>heme b</name>
        <dbReference type="ChEBI" id="CHEBI:60344"/>
        <label>1</label>
    </ligand>
    <ligandPart>
        <name>Fe</name>
        <dbReference type="ChEBI" id="CHEBI:18248"/>
    </ligandPart>
</feature>
<evidence type="ECO:0000256" key="6">
    <source>
        <dbReference type="ARBA" id="ARBA00022723"/>
    </source>
</evidence>
<evidence type="ECO:0000256" key="10">
    <source>
        <dbReference type="ARBA" id="ARBA00023004"/>
    </source>
</evidence>
<dbReference type="Proteomes" id="UP000198935">
    <property type="component" value="Unassembled WGS sequence"/>
</dbReference>
<dbReference type="GO" id="GO:0020037">
    <property type="term" value="F:heme binding"/>
    <property type="evidence" value="ECO:0007669"/>
    <property type="project" value="TreeGrafter"/>
</dbReference>
<feature type="binding site" description="axial binding residue" evidence="13">
    <location>
        <position position="208"/>
    </location>
    <ligand>
        <name>heme b</name>
        <dbReference type="ChEBI" id="CHEBI:60344"/>
        <label>1</label>
    </ligand>
    <ligandPart>
        <name>Fe</name>
        <dbReference type="ChEBI" id="CHEBI:18248"/>
    </ligandPart>
</feature>
<evidence type="ECO:0000313" key="17">
    <source>
        <dbReference type="Proteomes" id="UP000198935"/>
    </source>
</evidence>
<dbReference type="PANTHER" id="PTHR30598:SF3">
    <property type="entry name" value="RESPIRATORY NITRATE REDUCTASE 1 GAMMA CHAIN"/>
    <property type="match status" value="1"/>
</dbReference>
<dbReference type="InterPro" id="IPR023234">
    <property type="entry name" value="NarG-like_domain"/>
</dbReference>
<dbReference type="FunFam" id="1.20.950.20:FF:000001">
    <property type="entry name" value="Respiratory nitrate reductase subunit gamma"/>
    <property type="match status" value="1"/>
</dbReference>
<evidence type="ECO:0000256" key="14">
    <source>
        <dbReference type="SAM" id="Phobius"/>
    </source>
</evidence>
<dbReference type="GO" id="GO:0019645">
    <property type="term" value="P:anaerobic electron transport chain"/>
    <property type="evidence" value="ECO:0007669"/>
    <property type="project" value="TreeGrafter"/>
</dbReference>
<evidence type="ECO:0000256" key="12">
    <source>
        <dbReference type="ARBA" id="ARBA00023136"/>
    </source>
</evidence>
<dbReference type="EMBL" id="FNPI01000012">
    <property type="protein sequence ID" value="SDZ43005.1"/>
    <property type="molecule type" value="Genomic_DNA"/>
</dbReference>
<keyword evidence="10 13" id="KW-0408">Iron</keyword>
<keyword evidence="8 14" id="KW-1133">Transmembrane helix</keyword>
<proteinExistence type="predicted"/>
<evidence type="ECO:0000256" key="11">
    <source>
        <dbReference type="ARBA" id="ARBA00023063"/>
    </source>
</evidence>
<evidence type="ECO:0000256" key="13">
    <source>
        <dbReference type="PIRSR" id="PIRSR603816-1"/>
    </source>
</evidence>
<protein>
    <submittedName>
        <fullName evidence="16">Nitrate reductase gamma subunit</fullName>
    </submittedName>
</protein>
<keyword evidence="2" id="KW-0813">Transport</keyword>
<keyword evidence="11" id="KW-0534">Nitrate assimilation</keyword>
<evidence type="ECO:0000256" key="3">
    <source>
        <dbReference type="ARBA" id="ARBA00022475"/>
    </source>
</evidence>
<evidence type="ECO:0000259" key="15">
    <source>
        <dbReference type="Pfam" id="PF02665"/>
    </source>
</evidence>
<keyword evidence="7" id="KW-0249">Electron transport</keyword>
<keyword evidence="9" id="KW-0560">Oxidoreductase</keyword>
<name>A0A1H3SZT1_9BACI</name>
<gene>
    <name evidence="16" type="ORF">SAMN05421736_112131</name>
</gene>
<dbReference type="STRING" id="1503961.SAMN05421736_112131"/>
<evidence type="ECO:0000256" key="5">
    <source>
        <dbReference type="ARBA" id="ARBA00022692"/>
    </source>
</evidence>
<feature type="binding site" description="axial binding residue" evidence="13">
    <location>
        <position position="68"/>
    </location>
    <ligand>
        <name>heme b</name>
        <dbReference type="ChEBI" id="CHEBI:60344"/>
        <label>1</label>
    </ligand>
    <ligandPart>
        <name>Fe</name>
        <dbReference type="ChEBI" id="CHEBI:18248"/>
    </ligandPart>
</feature>
<comment type="subcellular location">
    <subcellularLocation>
        <location evidence="1">Cell membrane</location>
        <topology evidence="1">Multi-pass membrane protein</topology>
    </subcellularLocation>
</comment>
<dbReference type="PANTHER" id="PTHR30598">
    <property type="entry name" value="NITRATE REDUCTASE PRIVATE CHAPERONE, REDOX ENZYME MATURATION PROTEIN REMP FAMILY"/>
    <property type="match status" value="1"/>
</dbReference>
<dbReference type="InterPro" id="IPR003816">
    <property type="entry name" value="Nitrate_red_gam"/>
</dbReference>